<dbReference type="Pfam" id="PF18348">
    <property type="entry name" value="SH3_16"/>
    <property type="match status" value="1"/>
</dbReference>
<protein>
    <submittedName>
        <fullName evidence="7">C40 family peptidase</fullName>
    </submittedName>
</protein>
<reference evidence="7" key="1">
    <citation type="submission" date="2022-11" db="EMBL/GenBank/DDBJ databases">
        <title>Larsenimonas rhizosphaerae sp. nov., isolated from a tidal mudflat.</title>
        <authorList>
            <person name="Lee S.D."/>
            <person name="Kim I.S."/>
        </authorList>
    </citation>
    <scope>NUCLEOTIDE SEQUENCE</scope>
    <source>
        <strain evidence="7">GH2-1</strain>
    </source>
</reference>
<comment type="similarity">
    <text evidence="1">Belongs to the peptidase C40 family.</text>
</comment>
<dbReference type="InterPro" id="IPR038765">
    <property type="entry name" value="Papain-like_cys_pep_sf"/>
</dbReference>
<keyword evidence="3" id="KW-0378">Hydrolase</keyword>
<dbReference type="EMBL" id="JAPIVE010000003">
    <property type="protein sequence ID" value="MCX2525014.1"/>
    <property type="molecule type" value="Genomic_DNA"/>
</dbReference>
<dbReference type="AlphaFoldDB" id="A0AA41ZIU5"/>
<evidence type="ECO:0000256" key="3">
    <source>
        <dbReference type="ARBA" id="ARBA00022801"/>
    </source>
</evidence>
<dbReference type="PANTHER" id="PTHR47053">
    <property type="entry name" value="MUREIN DD-ENDOPEPTIDASE MEPH-RELATED"/>
    <property type="match status" value="1"/>
</dbReference>
<keyword evidence="8" id="KW-1185">Reference proteome</keyword>
<dbReference type="PROSITE" id="PS51935">
    <property type="entry name" value="NLPC_P60"/>
    <property type="match status" value="1"/>
</dbReference>
<dbReference type="InterPro" id="IPR000064">
    <property type="entry name" value="NLP_P60_dom"/>
</dbReference>
<feature type="domain" description="NlpC/P60" evidence="6">
    <location>
        <begin position="167"/>
        <end position="293"/>
    </location>
</feature>
<dbReference type="Pfam" id="PF00877">
    <property type="entry name" value="NLPC_P60"/>
    <property type="match status" value="1"/>
</dbReference>
<gene>
    <name evidence="7" type="ORF">OQ287_12245</name>
</gene>
<keyword evidence="2" id="KW-0645">Protease</keyword>
<dbReference type="SUPFAM" id="SSF54001">
    <property type="entry name" value="Cysteine proteinases"/>
    <property type="match status" value="1"/>
</dbReference>
<dbReference type="Gene3D" id="3.90.1720.10">
    <property type="entry name" value="endopeptidase domain like (from Nostoc punctiforme)"/>
    <property type="match status" value="1"/>
</dbReference>
<evidence type="ECO:0000256" key="2">
    <source>
        <dbReference type="ARBA" id="ARBA00022670"/>
    </source>
</evidence>
<dbReference type="Gene3D" id="2.30.30.40">
    <property type="entry name" value="SH3 Domains"/>
    <property type="match status" value="1"/>
</dbReference>
<evidence type="ECO:0000256" key="5">
    <source>
        <dbReference type="SAM" id="MobiDB-lite"/>
    </source>
</evidence>
<accession>A0AA41ZIU5</accession>
<dbReference type="InterPro" id="IPR041382">
    <property type="entry name" value="SH3_16"/>
</dbReference>
<dbReference type="RefSeq" id="WP_265896621.1">
    <property type="nucleotide sequence ID" value="NZ_JAPIVE010000003.1"/>
</dbReference>
<evidence type="ECO:0000256" key="1">
    <source>
        <dbReference type="ARBA" id="ARBA00007074"/>
    </source>
</evidence>
<evidence type="ECO:0000256" key="4">
    <source>
        <dbReference type="ARBA" id="ARBA00022807"/>
    </source>
</evidence>
<feature type="region of interest" description="Disordered" evidence="5">
    <location>
        <begin position="15"/>
        <end position="35"/>
    </location>
</feature>
<dbReference type="GO" id="GO:0008234">
    <property type="term" value="F:cysteine-type peptidase activity"/>
    <property type="evidence" value="ECO:0007669"/>
    <property type="project" value="UniProtKB-KW"/>
</dbReference>
<comment type="caution">
    <text evidence="7">The sequence shown here is derived from an EMBL/GenBank/DDBJ whole genome shotgun (WGS) entry which is preliminary data.</text>
</comment>
<dbReference type="Proteomes" id="UP001165678">
    <property type="component" value="Unassembled WGS sequence"/>
</dbReference>
<dbReference type="GO" id="GO:0006508">
    <property type="term" value="P:proteolysis"/>
    <property type="evidence" value="ECO:0007669"/>
    <property type="project" value="UniProtKB-KW"/>
</dbReference>
<organism evidence="7 8">
    <name type="scientific">Larsenimonas rhizosphaerae</name>
    <dbReference type="NCBI Taxonomy" id="2944682"/>
    <lineage>
        <taxon>Bacteria</taxon>
        <taxon>Pseudomonadati</taxon>
        <taxon>Pseudomonadota</taxon>
        <taxon>Gammaproteobacteria</taxon>
        <taxon>Oceanospirillales</taxon>
        <taxon>Halomonadaceae</taxon>
        <taxon>Larsenimonas</taxon>
    </lineage>
</organism>
<name>A0AA41ZIU5_9GAMM</name>
<evidence type="ECO:0000259" key="6">
    <source>
        <dbReference type="PROSITE" id="PS51935"/>
    </source>
</evidence>
<proteinExistence type="inferred from homology"/>
<dbReference type="PANTHER" id="PTHR47053:SF3">
    <property type="entry name" value="GAMMA-D-GLUTAMYL-L-LYSINE DIPEPTIDYL-PEPTIDASE"/>
    <property type="match status" value="1"/>
</dbReference>
<evidence type="ECO:0000313" key="8">
    <source>
        <dbReference type="Proteomes" id="UP001165678"/>
    </source>
</evidence>
<keyword evidence="4" id="KW-0788">Thiol protease</keyword>
<sequence length="304" mass="33351">MRIAVTLANLWASPRAPRPVDRRSTAPAPDMSGWLDDMTDQDRLGLCQDKRLVTQALFNTPVTVLAREGEWARVRVLDQPTGVPARGYPGWLPMAHLATPSREQGTPYRVTREGATLALDNGTLLPLLFLTRLTVRDMTSESAHVETPLGSGTLPTRALMRLDDIADHGPDALLHLARSFMGLRYLWAGNSPLGLDCSGFTHTVFLGRNIKIPRDACDQARGGDAITPGQQRPGDLLFFERPDRKGSLRIDHVGLYLGDDTLLHAPTNNAHIECQQIEGSRYARELAVVRRYTTGNAASGCDAL</sequence>
<dbReference type="InterPro" id="IPR051202">
    <property type="entry name" value="Peptidase_C40"/>
</dbReference>
<evidence type="ECO:0000313" key="7">
    <source>
        <dbReference type="EMBL" id="MCX2525014.1"/>
    </source>
</evidence>